<evidence type="ECO:0000256" key="1">
    <source>
        <dbReference type="SAM" id="Phobius"/>
    </source>
</evidence>
<dbReference type="AlphaFoldDB" id="A0A5C5ZB81"/>
<name>A0A5C5ZB81_9BACT</name>
<sequence>MNDTEASKKLTRIVWLLSANLVMLTIGAAALMVGLLPKVERAVEATERVEERFQSFADEVQPVLSSGAGKAIETIQKMDAERLSETATDKTDILIEAASERAKRYLERDRKTE</sequence>
<dbReference type="OrthoDB" id="286753at2"/>
<protein>
    <submittedName>
        <fullName evidence="2">Uncharacterized protein</fullName>
    </submittedName>
</protein>
<comment type="caution">
    <text evidence="2">The sequence shown here is derived from an EMBL/GenBank/DDBJ whole genome shotgun (WGS) entry which is preliminary data.</text>
</comment>
<dbReference type="EMBL" id="SJPJ01000001">
    <property type="protein sequence ID" value="TWT84406.1"/>
    <property type="molecule type" value="Genomic_DNA"/>
</dbReference>
<feature type="transmembrane region" description="Helical" evidence="1">
    <location>
        <begin position="12"/>
        <end position="36"/>
    </location>
</feature>
<organism evidence="2 3">
    <name type="scientific">Novipirellula herctigrandis</name>
    <dbReference type="NCBI Taxonomy" id="2527986"/>
    <lineage>
        <taxon>Bacteria</taxon>
        <taxon>Pseudomonadati</taxon>
        <taxon>Planctomycetota</taxon>
        <taxon>Planctomycetia</taxon>
        <taxon>Pirellulales</taxon>
        <taxon>Pirellulaceae</taxon>
        <taxon>Novipirellula</taxon>
    </lineage>
</organism>
<gene>
    <name evidence="2" type="ORF">CA13_58840</name>
</gene>
<reference evidence="2 3" key="1">
    <citation type="submission" date="2019-02" db="EMBL/GenBank/DDBJ databases">
        <title>Deep-cultivation of Planctomycetes and their phenomic and genomic characterization uncovers novel biology.</title>
        <authorList>
            <person name="Wiegand S."/>
            <person name="Jogler M."/>
            <person name="Boedeker C."/>
            <person name="Pinto D."/>
            <person name="Vollmers J."/>
            <person name="Rivas-Marin E."/>
            <person name="Kohn T."/>
            <person name="Peeters S.H."/>
            <person name="Heuer A."/>
            <person name="Rast P."/>
            <person name="Oberbeckmann S."/>
            <person name="Bunk B."/>
            <person name="Jeske O."/>
            <person name="Meyerdierks A."/>
            <person name="Storesund J.E."/>
            <person name="Kallscheuer N."/>
            <person name="Luecker S."/>
            <person name="Lage O.M."/>
            <person name="Pohl T."/>
            <person name="Merkel B.J."/>
            <person name="Hornburger P."/>
            <person name="Mueller R.-W."/>
            <person name="Bruemmer F."/>
            <person name="Labrenz M."/>
            <person name="Spormann A.M."/>
            <person name="Op Den Camp H."/>
            <person name="Overmann J."/>
            <person name="Amann R."/>
            <person name="Jetten M.S.M."/>
            <person name="Mascher T."/>
            <person name="Medema M.H."/>
            <person name="Devos D.P."/>
            <person name="Kaster A.-K."/>
            <person name="Ovreas L."/>
            <person name="Rohde M."/>
            <person name="Galperin M.Y."/>
            <person name="Jogler C."/>
        </authorList>
    </citation>
    <scope>NUCLEOTIDE SEQUENCE [LARGE SCALE GENOMIC DNA]</scope>
    <source>
        <strain evidence="2 3">CA13</strain>
    </source>
</reference>
<dbReference type="Proteomes" id="UP000315010">
    <property type="component" value="Unassembled WGS sequence"/>
</dbReference>
<dbReference type="RefSeq" id="WP_146402119.1">
    <property type="nucleotide sequence ID" value="NZ_SJPJ01000001.1"/>
</dbReference>
<keyword evidence="1" id="KW-0472">Membrane</keyword>
<proteinExistence type="predicted"/>
<keyword evidence="3" id="KW-1185">Reference proteome</keyword>
<evidence type="ECO:0000313" key="3">
    <source>
        <dbReference type="Proteomes" id="UP000315010"/>
    </source>
</evidence>
<evidence type="ECO:0000313" key="2">
    <source>
        <dbReference type="EMBL" id="TWT84406.1"/>
    </source>
</evidence>
<keyword evidence="1" id="KW-0812">Transmembrane</keyword>
<accession>A0A5C5ZB81</accession>
<keyword evidence="1" id="KW-1133">Transmembrane helix</keyword>